<dbReference type="AlphaFoldDB" id="A0AA38R9A3"/>
<gene>
    <name evidence="2" type="ORF">NKR23_g12396</name>
</gene>
<proteinExistence type="predicted"/>
<protein>
    <submittedName>
        <fullName evidence="2">Uncharacterized protein</fullName>
    </submittedName>
</protein>
<accession>A0AA38R9A3</accession>
<feature type="compositionally biased region" description="Basic and acidic residues" evidence="1">
    <location>
        <begin position="31"/>
        <end position="43"/>
    </location>
</feature>
<sequence length="160" mass="17340">MLEAQEHECNATAVIKAETDSVSRNFFSSSEPDHSDSGQDYRRSVFGGANGKRVTLSPRSLSHDSFDSYSAPSGGMPPTASPTAPTTTSYPLWMTPPLIAPSISSSSTRPLVPWIWICSAGASWSPFRTIKPRMLSRHNPEAMMGDDSINYGYDDGPLPL</sequence>
<comment type="caution">
    <text evidence="2">The sequence shown here is derived from an EMBL/GenBank/DDBJ whole genome shotgun (WGS) entry which is preliminary data.</text>
</comment>
<dbReference type="Proteomes" id="UP001174694">
    <property type="component" value="Unassembled WGS sequence"/>
</dbReference>
<feature type="compositionally biased region" description="Low complexity" evidence="1">
    <location>
        <begin position="77"/>
        <end position="88"/>
    </location>
</feature>
<evidence type="ECO:0000313" key="3">
    <source>
        <dbReference type="Proteomes" id="UP001174694"/>
    </source>
</evidence>
<evidence type="ECO:0000313" key="2">
    <source>
        <dbReference type="EMBL" id="KAJ9129974.1"/>
    </source>
</evidence>
<feature type="region of interest" description="Disordered" evidence="1">
    <location>
        <begin position="25"/>
        <end position="88"/>
    </location>
</feature>
<evidence type="ECO:0000256" key="1">
    <source>
        <dbReference type="SAM" id="MobiDB-lite"/>
    </source>
</evidence>
<name>A0AA38R9A3_9PEZI</name>
<dbReference type="EMBL" id="JANBVO010000116">
    <property type="protein sequence ID" value="KAJ9129974.1"/>
    <property type="molecule type" value="Genomic_DNA"/>
</dbReference>
<keyword evidence="3" id="KW-1185">Reference proteome</keyword>
<organism evidence="2 3">
    <name type="scientific">Pleurostoma richardsiae</name>
    <dbReference type="NCBI Taxonomy" id="41990"/>
    <lineage>
        <taxon>Eukaryota</taxon>
        <taxon>Fungi</taxon>
        <taxon>Dikarya</taxon>
        <taxon>Ascomycota</taxon>
        <taxon>Pezizomycotina</taxon>
        <taxon>Sordariomycetes</taxon>
        <taxon>Sordariomycetidae</taxon>
        <taxon>Calosphaeriales</taxon>
        <taxon>Pleurostomataceae</taxon>
        <taxon>Pleurostoma</taxon>
    </lineage>
</organism>
<reference evidence="2" key="1">
    <citation type="submission" date="2022-07" db="EMBL/GenBank/DDBJ databases">
        <title>Fungi with potential for degradation of polypropylene.</title>
        <authorList>
            <person name="Gostincar C."/>
        </authorList>
    </citation>
    <scope>NUCLEOTIDE SEQUENCE</scope>
    <source>
        <strain evidence="2">EXF-13308</strain>
    </source>
</reference>